<dbReference type="Gene3D" id="1.20.1260.10">
    <property type="match status" value="1"/>
</dbReference>
<evidence type="ECO:0000256" key="3">
    <source>
        <dbReference type="ARBA" id="ARBA00022982"/>
    </source>
</evidence>
<dbReference type="CDD" id="cd01041">
    <property type="entry name" value="Rubrerythrin"/>
    <property type="match status" value="1"/>
</dbReference>
<dbReference type="InterPro" id="IPR052753">
    <property type="entry name" value="Rbr2/Nigerythrin"/>
</dbReference>
<proteinExistence type="predicted"/>
<accession>A0A0L0WAQ9</accession>
<dbReference type="PROSITE" id="PS50905">
    <property type="entry name" value="FERRITIN_LIKE"/>
    <property type="match status" value="1"/>
</dbReference>
<feature type="domain" description="Rubredoxin-like" evidence="4">
    <location>
        <begin position="148"/>
        <end position="181"/>
    </location>
</feature>
<dbReference type="EC" id="1.11.1.1" evidence="6"/>
<evidence type="ECO:0000313" key="6">
    <source>
        <dbReference type="EMBL" id="KNF08576.1"/>
    </source>
</evidence>
<keyword evidence="6" id="KW-0575">Peroxidase</keyword>
<evidence type="ECO:0000259" key="5">
    <source>
        <dbReference type="PROSITE" id="PS50905"/>
    </source>
</evidence>
<dbReference type="InterPro" id="IPR024934">
    <property type="entry name" value="Rubredoxin-like_dom"/>
</dbReference>
<dbReference type="InterPro" id="IPR012347">
    <property type="entry name" value="Ferritin-like"/>
</dbReference>
<dbReference type="STRING" id="1503.CLPU_6c00620"/>
<name>A0A0L0WAQ9_GOTPU</name>
<dbReference type="InterPro" id="IPR048574">
    <property type="entry name" value="RUBY_RBDX"/>
</dbReference>
<dbReference type="Proteomes" id="UP000037267">
    <property type="component" value="Unassembled WGS sequence"/>
</dbReference>
<dbReference type="RefSeq" id="WP_050355095.1">
    <property type="nucleotide sequence ID" value="NZ_LGSS01000006.1"/>
</dbReference>
<dbReference type="InterPro" id="IPR009040">
    <property type="entry name" value="Ferritin-like_diiron"/>
</dbReference>
<dbReference type="GO" id="GO:0005506">
    <property type="term" value="F:iron ion binding"/>
    <property type="evidence" value="ECO:0007669"/>
    <property type="project" value="InterPro"/>
</dbReference>
<dbReference type="OrthoDB" id="9799749at2"/>
<organism evidence="6 7">
    <name type="scientific">Gottschalkia purinilytica</name>
    <name type="common">Clostridium purinilyticum</name>
    <dbReference type="NCBI Taxonomy" id="1503"/>
    <lineage>
        <taxon>Bacteria</taxon>
        <taxon>Bacillati</taxon>
        <taxon>Bacillota</taxon>
        <taxon>Tissierellia</taxon>
        <taxon>Tissierellales</taxon>
        <taxon>Gottschalkiaceae</taxon>
        <taxon>Gottschalkia</taxon>
    </lineage>
</organism>
<dbReference type="EMBL" id="LGSS01000006">
    <property type="protein sequence ID" value="KNF08576.1"/>
    <property type="molecule type" value="Genomic_DNA"/>
</dbReference>
<dbReference type="PATRIC" id="fig|1503.3.peg.2858"/>
<feature type="domain" description="Ferritin-like diiron" evidence="5">
    <location>
        <begin position="1"/>
        <end position="143"/>
    </location>
</feature>
<evidence type="ECO:0000259" key="4">
    <source>
        <dbReference type="PROSITE" id="PS50903"/>
    </source>
</evidence>
<dbReference type="Pfam" id="PF02915">
    <property type="entry name" value="Rubrerythrin"/>
    <property type="match status" value="1"/>
</dbReference>
<evidence type="ECO:0000256" key="1">
    <source>
        <dbReference type="ARBA" id="ARBA00001965"/>
    </source>
</evidence>
<keyword evidence="6" id="KW-0560">Oxidoreductase</keyword>
<evidence type="ECO:0000256" key="2">
    <source>
        <dbReference type="ARBA" id="ARBA00022448"/>
    </source>
</evidence>
<keyword evidence="2" id="KW-0813">Transport</keyword>
<dbReference type="Gene3D" id="2.20.28.10">
    <property type="match status" value="1"/>
</dbReference>
<dbReference type="SUPFAM" id="SSF57802">
    <property type="entry name" value="Rubredoxin-like"/>
    <property type="match status" value="1"/>
</dbReference>
<comment type="caution">
    <text evidence="6">The sequence shown here is derived from an EMBL/GenBank/DDBJ whole genome shotgun (WGS) entry which is preliminary data.</text>
</comment>
<evidence type="ECO:0000313" key="7">
    <source>
        <dbReference type="Proteomes" id="UP000037267"/>
    </source>
</evidence>
<sequence>MNDMTAQNLRSAFGGESQAHMRYKAWGDKAKKEGFETVSTLFNAISYAEEIHAKSHFSALRDVKGDFLVASGAGFGVGSTSENLLAAAEGERYEVDQMYPAFIAVAELQGEKQALASMKHAIEAEKTHEKLYLEAKEHVDNGKDADFTNIHVCEICGYTSYGDMVEKCPICGVKNDKFRVF</sequence>
<protein>
    <submittedName>
        <fullName evidence="6">Rubrerythrin-1</fullName>
        <ecNumber evidence="6">1.11.1.1</ecNumber>
    </submittedName>
</protein>
<dbReference type="InterPro" id="IPR009078">
    <property type="entry name" value="Ferritin-like_SF"/>
</dbReference>
<dbReference type="PANTHER" id="PTHR33746:SF4">
    <property type="entry name" value="RUBRERYTHRIN"/>
    <property type="match status" value="1"/>
</dbReference>
<keyword evidence="7" id="KW-1185">Reference proteome</keyword>
<keyword evidence="3" id="KW-0249">Electron transport</keyword>
<gene>
    <name evidence="6" type="primary">rbr1</name>
    <name evidence="6" type="ORF">CLPU_6c00620</name>
</gene>
<dbReference type="InterPro" id="IPR003251">
    <property type="entry name" value="Rr_diiron-bd_dom"/>
</dbReference>
<reference evidence="7" key="1">
    <citation type="submission" date="2015-07" db="EMBL/GenBank/DDBJ databases">
        <title>Draft genome sequence of the purine-degrading Gottschalkia purinilyticum DSM 1384 (formerly Clostridium purinilyticum).</title>
        <authorList>
            <person name="Poehlein A."/>
            <person name="Schiel-Bengelsdorf B."/>
            <person name="Bengelsdorf F.R."/>
            <person name="Daniel R."/>
            <person name="Duerre P."/>
        </authorList>
    </citation>
    <scope>NUCLEOTIDE SEQUENCE [LARGE SCALE GENOMIC DNA]</scope>
    <source>
        <strain evidence="7">DSM 1384</strain>
    </source>
</reference>
<dbReference type="SUPFAM" id="SSF47240">
    <property type="entry name" value="Ferritin-like"/>
    <property type="match status" value="1"/>
</dbReference>
<dbReference type="AlphaFoldDB" id="A0A0L0WAQ9"/>
<dbReference type="PANTHER" id="PTHR33746">
    <property type="entry name" value="RUBRERYTHRIN"/>
    <property type="match status" value="1"/>
</dbReference>
<dbReference type="Pfam" id="PF21349">
    <property type="entry name" value="RUBY_RBDX"/>
    <property type="match status" value="1"/>
</dbReference>
<comment type="cofactor">
    <cofactor evidence="1">
        <name>Fe(3+)</name>
        <dbReference type="ChEBI" id="CHEBI:29034"/>
    </cofactor>
</comment>
<dbReference type="GO" id="GO:0016692">
    <property type="term" value="F:NADH peroxidase activity"/>
    <property type="evidence" value="ECO:0007669"/>
    <property type="project" value="UniProtKB-EC"/>
</dbReference>
<dbReference type="PROSITE" id="PS50903">
    <property type="entry name" value="RUBREDOXIN_LIKE"/>
    <property type="match status" value="1"/>
</dbReference>